<dbReference type="Proteomes" id="UP001163603">
    <property type="component" value="Chromosome 3"/>
</dbReference>
<accession>A0ACC0ZA07</accession>
<dbReference type="EMBL" id="CM047738">
    <property type="protein sequence ID" value="KAJ0047210.1"/>
    <property type="molecule type" value="Genomic_DNA"/>
</dbReference>
<evidence type="ECO:0000313" key="2">
    <source>
        <dbReference type="Proteomes" id="UP001163603"/>
    </source>
</evidence>
<comment type="caution">
    <text evidence="1">The sequence shown here is derived from an EMBL/GenBank/DDBJ whole genome shotgun (WGS) entry which is preliminary data.</text>
</comment>
<protein>
    <submittedName>
        <fullName evidence="1">Uncharacterized protein</fullName>
    </submittedName>
</protein>
<proteinExistence type="predicted"/>
<organism evidence="1 2">
    <name type="scientific">Pistacia integerrima</name>
    <dbReference type="NCBI Taxonomy" id="434235"/>
    <lineage>
        <taxon>Eukaryota</taxon>
        <taxon>Viridiplantae</taxon>
        <taxon>Streptophyta</taxon>
        <taxon>Embryophyta</taxon>
        <taxon>Tracheophyta</taxon>
        <taxon>Spermatophyta</taxon>
        <taxon>Magnoliopsida</taxon>
        <taxon>eudicotyledons</taxon>
        <taxon>Gunneridae</taxon>
        <taxon>Pentapetalae</taxon>
        <taxon>rosids</taxon>
        <taxon>malvids</taxon>
        <taxon>Sapindales</taxon>
        <taxon>Anacardiaceae</taxon>
        <taxon>Pistacia</taxon>
    </lineage>
</organism>
<reference evidence="2" key="1">
    <citation type="journal article" date="2023" name="G3 (Bethesda)">
        <title>Genome assembly and association tests identify interacting loci associated with vigor, precocity, and sex in interspecific pistachio rootstocks.</title>
        <authorList>
            <person name="Palmer W."/>
            <person name="Jacygrad E."/>
            <person name="Sagayaradj S."/>
            <person name="Cavanaugh K."/>
            <person name="Han R."/>
            <person name="Bertier L."/>
            <person name="Beede B."/>
            <person name="Kafkas S."/>
            <person name="Golino D."/>
            <person name="Preece J."/>
            <person name="Michelmore R."/>
        </authorList>
    </citation>
    <scope>NUCLEOTIDE SEQUENCE [LARGE SCALE GENOMIC DNA]</scope>
</reference>
<sequence>MLKISAFIVMEDLQESSSTSSSLISCSSSSSLPNQHPLAIDTELWLMAEERIQEILCIIQPALASEQKRKGVIEYLQQLINSYYGVEVFSFGSVPLKTYLPDGDIDLTVVSHQNAEEDLARDVCRILESEELDSEFQVIDVQYVRAQVKIVKCSVKDIPVDISFNQMAGLSALCFLEQVDQLIGNDHLFKRSIILIKAWCYYESRILGAHYGLISTYALEMLVLCIINLFHSSLCGPLAVLYRFLDYYSTFDWDNYCVSINGPVAISSLPEIVDTLGNDGDELLLSQEFLRRCREIYSVPIKALETTGHEFPVKHLNIVDPLKDNNNLGRSVSKGNFHRIRCALLHGAQRLGAILMLPGESIGMGLEKFFLNTLDRNGKGQRPDAQVPVSVFGTGRYEESDLNGDFNSCYNGLLYGQWYHDYTLPVPSQLNPSSPPSEIRNRSAWDSLRQFVRCKRNLFYRWGTEVFVPRLPFCHPYVSQLSGATFNVDEVEKSRGTGTYIPDMTRHSYKETYASARVRNSESNTHVLTLKSCTKTGQDEDLPERDKGRDGYSLDLSLDEFPHLPVIKKPTPSEANHQFDQSTVNSMQAMDCPSPTVCIKFGSYEQSVPLLRLPSSPVRKMKYSGASTTSESKQESSESDEDMVIIQSYHLKDEDFPPLSS</sequence>
<keyword evidence="2" id="KW-1185">Reference proteome</keyword>
<evidence type="ECO:0000313" key="1">
    <source>
        <dbReference type="EMBL" id="KAJ0047210.1"/>
    </source>
</evidence>
<gene>
    <name evidence="1" type="ORF">Pint_06637</name>
</gene>
<name>A0ACC0ZA07_9ROSI</name>